<keyword evidence="3" id="KW-0963">Cytoplasm</keyword>
<evidence type="ECO:0000256" key="3">
    <source>
        <dbReference type="ARBA" id="ARBA00022490"/>
    </source>
</evidence>
<dbReference type="SUPFAM" id="SSF47769">
    <property type="entry name" value="SAM/Pointed domain"/>
    <property type="match status" value="1"/>
</dbReference>
<dbReference type="Pfam" id="PF25479">
    <property type="entry name" value="Vts1"/>
    <property type="match status" value="1"/>
</dbReference>
<feature type="region of interest" description="Disordered" evidence="6">
    <location>
        <begin position="373"/>
        <end position="410"/>
    </location>
</feature>
<feature type="compositionally biased region" description="Low complexity" evidence="6">
    <location>
        <begin position="166"/>
        <end position="194"/>
    </location>
</feature>
<evidence type="ECO:0000259" key="7">
    <source>
        <dbReference type="SMART" id="SM00454"/>
    </source>
</evidence>
<evidence type="ECO:0000256" key="4">
    <source>
        <dbReference type="ARBA" id="ARBA00022491"/>
    </source>
</evidence>
<accession>A0A9W2ZTF1</accession>
<dbReference type="RefSeq" id="XP_055878334.1">
    <property type="nucleotide sequence ID" value="XM_056022359.1"/>
</dbReference>
<evidence type="ECO:0000256" key="1">
    <source>
        <dbReference type="ARBA" id="ARBA00004496"/>
    </source>
</evidence>
<evidence type="ECO:0000313" key="11">
    <source>
        <dbReference type="RefSeq" id="XP_055878337.1"/>
    </source>
</evidence>
<sequence length="748" mass="82323">MKSNSFREQVNIITSWFKDWSECEQTVALYSLLKKSSPVQAKFLDQILQHSLADCVDVKHLEARANDEAYVRSLYSGERELVIHQLLKLLPLLQVGKISVKKAYLQLIQELLSHTIHNGVNVEESRQLLSYSLIHPAINSEERSKFQNWLGCLDERFTYGNGGGSTATSNSSGNSLSVGHSQSHSPSPGSQHSLTHLSPELTLSQEYISTNQSVAQGHLSPSPLITSHHGHSSPSPIIASPAHSSWHQPHYSGLDASAAIHPLTTNGDTSGCAQYIPNGHMPLRSTNSHAGAFGASPGHMSIQATMSAPPNFNSIQSAGTNSHLHANNTHAPLRRTPSITPPVKLQNPEKAVSEWIKTNHGHHPILASRSQYSDHAPLSPQSSVSSSGSGGSDSHHDDGPQPSRDSFLEEGSGMREVPVWLKTLRLHKYAYLFRQMAYEDMLNVTEDWLEKHNVTKGARHKIYISIEKLRERQEVLRKLEKNIVEDGGSIKCALGEMKAMLNTPIKAFSPNMNSPDYRTSPSSSLSNTSQSSTADEVLEGDLPGQFCRLMNKVCTHMLLAHHPDEECFQICLQLIDKCLNHEAFSSRQKKQLHALKQSAQKMWQPTQKFLERPRTKPFVAYPSSLGRHMLRGNSGRSPLTMTQSHQPNWGMGKRSILGSGCANSGHMQVVRNSSLNISAVNKLSLLEPTKTPISRTQSAPTHRPLALPVQSGENANDTEINAHMDSLCISMTEHALGSSDNNDRGSGF</sequence>
<reference evidence="9 10" key="1">
    <citation type="submission" date="2025-04" db="UniProtKB">
        <authorList>
            <consortium name="RefSeq"/>
        </authorList>
    </citation>
    <scope>IDENTIFICATION</scope>
</reference>
<dbReference type="InterPro" id="IPR013761">
    <property type="entry name" value="SAM/pointed_sf"/>
</dbReference>
<keyword evidence="4" id="KW-0678">Repressor</keyword>
<keyword evidence="5" id="KW-0694">RNA-binding</keyword>
<dbReference type="Pfam" id="PF26034">
    <property type="entry name" value="PHAT_SMAUG"/>
    <property type="match status" value="1"/>
</dbReference>
<evidence type="ECO:0000256" key="6">
    <source>
        <dbReference type="SAM" id="MobiDB-lite"/>
    </source>
</evidence>
<feature type="region of interest" description="Disordered" evidence="6">
    <location>
        <begin position="214"/>
        <end position="246"/>
    </location>
</feature>
<dbReference type="InterPro" id="IPR050897">
    <property type="entry name" value="SMAUG/VTS1_RNA-bind"/>
</dbReference>
<dbReference type="SMART" id="SM00454">
    <property type="entry name" value="SAM"/>
    <property type="match status" value="1"/>
</dbReference>
<feature type="region of interest" description="Disordered" evidence="6">
    <location>
        <begin position="512"/>
        <end position="535"/>
    </location>
</feature>
<protein>
    <submittedName>
        <fullName evidence="9 10">Protein Smaug homolog 1-like</fullName>
    </submittedName>
</protein>
<dbReference type="AlphaFoldDB" id="A0A9W2ZTF1"/>
<dbReference type="RefSeq" id="XP_055878336.1">
    <property type="nucleotide sequence ID" value="XM_056022361.1"/>
</dbReference>
<comment type="subcellular location">
    <subcellularLocation>
        <location evidence="1">Cytoplasm</location>
    </subcellularLocation>
</comment>
<name>A0A9W2ZTF1_BIOGL</name>
<dbReference type="GO" id="GO:0000289">
    <property type="term" value="P:nuclear-transcribed mRNA poly(A) tail shortening"/>
    <property type="evidence" value="ECO:0007669"/>
    <property type="project" value="TreeGrafter"/>
</dbReference>
<dbReference type="OMA" id="DGILCAC"/>
<dbReference type="PANTHER" id="PTHR12515">
    <property type="entry name" value="STERILE ALPHA MOTIF DOMAIN CONTAINING PROTEIN 4-RELATED"/>
    <property type="match status" value="1"/>
</dbReference>
<feature type="compositionally biased region" description="Low complexity" evidence="6">
    <location>
        <begin position="519"/>
        <end position="533"/>
    </location>
</feature>
<keyword evidence="8" id="KW-1185">Reference proteome</keyword>
<feature type="compositionally biased region" description="Low complexity" evidence="6">
    <location>
        <begin position="232"/>
        <end position="245"/>
    </location>
</feature>
<feature type="region of interest" description="Disordered" evidence="6">
    <location>
        <begin position="322"/>
        <end position="349"/>
    </location>
</feature>
<evidence type="ECO:0000313" key="9">
    <source>
        <dbReference type="RefSeq" id="XP_055878334.1"/>
    </source>
</evidence>
<evidence type="ECO:0000313" key="10">
    <source>
        <dbReference type="RefSeq" id="XP_055878336.1"/>
    </source>
</evidence>
<proteinExistence type="inferred from homology"/>
<dbReference type="InterPro" id="IPR057327">
    <property type="entry name" value="Vts1_dom"/>
</dbReference>
<dbReference type="GO" id="GO:0030371">
    <property type="term" value="F:translation repressor activity"/>
    <property type="evidence" value="ECO:0007669"/>
    <property type="project" value="InterPro"/>
</dbReference>
<dbReference type="GO" id="GO:0003729">
    <property type="term" value="F:mRNA binding"/>
    <property type="evidence" value="ECO:0007669"/>
    <property type="project" value="TreeGrafter"/>
</dbReference>
<dbReference type="GO" id="GO:0000932">
    <property type="term" value="C:P-body"/>
    <property type="evidence" value="ECO:0007669"/>
    <property type="project" value="TreeGrafter"/>
</dbReference>
<dbReference type="FunFam" id="1.10.150.50:FF:000013">
    <property type="entry name" value="Protein Smaug homolog 1 isoform 2"/>
    <property type="match status" value="1"/>
</dbReference>
<dbReference type="InterPro" id="IPR001660">
    <property type="entry name" value="SAM"/>
</dbReference>
<evidence type="ECO:0000313" key="8">
    <source>
        <dbReference type="Proteomes" id="UP001165740"/>
    </source>
</evidence>
<gene>
    <name evidence="9 10 11" type="primary">LOC106056345</name>
</gene>
<dbReference type="InterPro" id="IPR058599">
    <property type="entry name" value="PHAT_Smg/ZCCHC2-like"/>
</dbReference>
<dbReference type="GeneID" id="106056345"/>
<dbReference type="InterPro" id="IPR037634">
    <property type="entry name" value="Smaug_SAM"/>
</dbReference>
<dbReference type="Proteomes" id="UP001165740">
    <property type="component" value="Chromosome 3"/>
</dbReference>
<feature type="region of interest" description="Disordered" evidence="6">
    <location>
        <begin position="164"/>
        <end position="195"/>
    </location>
</feature>
<dbReference type="Pfam" id="PF00536">
    <property type="entry name" value="SAM_1"/>
    <property type="match status" value="1"/>
</dbReference>
<dbReference type="PANTHER" id="PTHR12515:SF5">
    <property type="entry name" value="PROTEIN SMAUG"/>
    <property type="match status" value="1"/>
</dbReference>
<feature type="domain" description="SAM" evidence="7">
    <location>
        <begin position="409"/>
        <end position="472"/>
    </location>
</feature>
<organism evidence="8 11">
    <name type="scientific">Biomphalaria glabrata</name>
    <name type="common">Bloodfluke planorb</name>
    <name type="synonym">Freshwater snail</name>
    <dbReference type="NCBI Taxonomy" id="6526"/>
    <lineage>
        <taxon>Eukaryota</taxon>
        <taxon>Metazoa</taxon>
        <taxon>Spiralia</taxon>
        <taxon>Lophotrochozoa</taxon>
        <taxon>Mollusca</taxon>
        <taxon>Gastropoda</taxon>
        <taxon>Heterobranchia</taxon>
        <taxon>Euthyneura</taxon>
        <taxon>Panpulmonata</taxon>
        <taxon>Hygrophila</taxon>
        <taxon>Lymnaeoidea</taxon>
        <taxon>Planorbidae</taxon>
        <taxon>Biomphalaria</taxon>
    </lineage>
</organism>
<dbReference type="OrthoDB" id="2155283at2759"/>
<evidence type="ECO:0000256" key="2">
    <source>
        <dbReference type="ARBA" id="ARBA00008232"/>
    </source>
</evidence>
<dbReference type="Gene3D" id="1.25.40.170">
    <property type="entry name" value="Smaug, PHAT domain"/>
    <property type="match status" value="1"/>
</dbReference>
<dbReference type="CDD" id="cd09557">
    <property type="entry name" value="SAM_Smaug"/>
    <property type="match status" value="1"/>
</dbReference>
<dbReference type="InterPro" id="IPR037093">
    <property type="entry name" value="PHAT_dom_sf"/>
</dbReference>
<dbReference type="RefSeq" id="XP_055878337.1">
    <property type="nucleotide sequence ID" value="XM_056022362.1"/>
</dbReference>
<comment type="similarity">
    <text evidence="2">Belongs to the SMAUG family.</text>
</comment>
<evidence type="ECO:0000256" key="5">
    <source>
        <dbReference type="ARBA" id="ARBA00022884"/>
    </source>
</evidence>
<dbReference type="Gene3D" id="1.10.150.50">
    <property type="entry name" value="Transcription Factor, Ets-1"/>
    <property type="match status" value="1"/>
</dbReference>